<dbReference type="AlphaFoldDB" id="K9D7Y5"/>
<gene>
    <name evidence="1" type="ORF">HMPREF9710_04394</name>
</gene>
<name>K9D7Y5_9BURK</name>
<proteinExistence type="predicted"/>
<accession>K9D7Y5</accession>
<dbReference type="Proteomes" id="UP000009874">
    <property type="component" value="Unassembled WGS sequence"/>
</dbReference>
<reference evidence="1 2" key="1">
    <citation type="submission" date="2012-09" db="EMBL/GenBank/DDBJ databases">
        <title>The Genome Sequence of Massilia timonae CCUG 45783.</title>
        <authorList>
            <consortium name="The Broad Institute Genome Sequencing Platform"/>
            <person name="Earl A."/>
            <person name="Ward D."/>
            <person name="Feldgarden M."/>
            <person name="Gevers D."/>
            <person name="Huys G."/>
            <person name="Walker B."/>
            <person name="Young S.K."/>
            <person name="Zeng Q."/>
            <person name="Gargeya S."/>
            <person name="Fitzgerald M."/>
            <person name="Haas B."/>
            <person name="Abouelleil A."/>
            <person name="Alvarado L."/>
            <person name="Arachchi H.M."/>
            <person name="Berlin A.M."/>
            <person name="Chapman S.B."/>
            <person name="Goldberg J."/>
            <person name="Griggs A."/>
            <person name="Gujja S."/>
            <person name="Hansen M."/>
            <person name="Howarth C."/>
            <person name="Imamovic A."/>
            <person name="Larimer J."/>
            <person name="McCowen C."/>
            <person name="Montmayeur A."/>
            <person name="Murphy C."/>
            <person name="Neiman D."/>
            <person name="Pearson M."/>
            <person name="Priest M."/>
            <person name="Roberts A."/>
            <person name="Saif S."/>
            <person name="Shea T."/>
            <person name="Sisk P."/>
            <person name="Sykes S."/>
            <person name="Wortman J."/>
            <person name="Nusbaum C."/>
            <person name="Birren B."/>
        </authorList>
    </citation>
    <scope>NUCLEOTIDE SEQUENCE [LARGE SCALE GENOMIC DNA]</scope>
    <source>
        <strain evidence="1 2">CCUG 45783</strain>
    </source>
</reference>
<evidence type="ECO:0000313" key="2">
    <source>
        <dbReference type="Proteomes" id="UP000009874"/>
    </source>
</evidence>
<feature type="non-terminal residue" evidence="1">
    <location>
        <position position="23"/>
    </location>
</feature>
<dbReference type="EMBL" id="AGZI01000055">
    <property type="protein sequence ID" value="EKU80338.1"/>
    <property type="molecule type" value="Genomic_DNA"/>
</dbReference>
<dbReference type="HOGENOM" id="CLU_3423930_0_0_4"/>
<keyword evidence="2" id="KW-1185">Reference proteome</keyword>
<protein>
    <submittedName>
        <fullName evidence="1">Uncharacterized protein</fullName>
    </submittedName>
</protein>
<comment type="caution">
    <text evidence="1">The sequence shown here is derived from an EMBL/GenBank/DDBJ whole genome shotgun (WGS) entry which is preliminary data.</text>
</comment>
<sequence>MTFATFASIRTNVTRAAAAVALL</sequence>
<evidence type="ECO:0000313" key="1">
    <source>
        <dbReference type="EMBL" id="EKU80338.1"/>
    </source>
</evidence>
<organism evidence="1 2">
    <name type="scientific">Massilia timonae CCUG 45783</name>
    <dbReference type="NCBI Taxonomy" id="883126"/>
    <lineage>
        <taxon>Bacteria</taxon>
        <taxon>Pseudomonadati</taxon>
        <taxon>Pseudomonadota</taxon>
        <taxon>Betaproteobacteria</taxon>
        <taxon>Burkholderiales</taxon>
        <taxon>Oxalobacteraceae</taxon>
        <taxon>Telluria group</taxon>
        <taxon>Massilia</taxon>
    </lineage>
</organism>